<proteinExistence type="predicted"/>
<sequence length="214" mass="24467">MDAKQSAPSHRSWIVEGVTSLVPEFDEATGCPPPGRYRVTPEQAFAMLVEAERFAESTTRRQLWSGLERYLVRFFTLEDMHSELLPGMKIVHCLWLGGSYVSTKVNPDNIDLTVFIDDEAAKAYRGKAGAPWLREAFDRRKIKEDFGLSPLRVAYRPIASVFQSDKLATEDQGYLRDRGAWDDWWQRRRQEGTEKMAPTVETAHPARGYLEVTP</sequence>
<dbReference type="EMBL" id="JBHTJA010000036">
    <property type="protein sequence ID" value="MFD0902507.1"/>
    <property type="molecule type" value="Genomic_DNA"/>
</dbReference>
<keyword evidence="2" id="KW-1185">Reference proteome</keyword>
<dbReference type="Pfam" id="PF22014">
    <property type="entry name" value="DUF6932"/>
    <property type="match status" value="1"/>
</dbReference>
<gene>
    <name evidence="1" type="ORF">ACFQ11_19060</name>
</gene>
<organism evidence="1 2">
    <name type="scientific">Actinomadura sediminis</name>
    <dbReference type="NCBI Taxonomy" id="1038904"/>
    <lineage>
        <taxon>Bacteria</taxon>
        <taxon>Bacillati</taxon>
        <taxon>Actinomycetota</taxon>
        <taxon>Actinomycetes</taxon>
        <taxon>Streptosporangiales</taxon>
        <taxon>Thermomonosporaceae</taxon>
        <taxon>Actinomadura</taxon>
    </lineage>
</organism>
<dbReference type="RefSeq" id="WP_378300359.1">
    <property type="nucleotide sequence ID" value="NZ_JBHTJA010000036.1"/>
</dbReference>
<dbReference type="InterPro" id="IPR053860">
    <property type="entry name" value="DUF6932"/>
</dbReference>
<comment type="caution">
    <text evidence="1">The sequence shown here is derived from an EMBL/GenBank/DDBJ whole genome shotgun (WGS) entry which is preliminary data.</text>
</comment>
<reference evidence="2" key="1">
    <citation type="journal article" date="2019" name="Int. J. Syst. Evol. Microbiol.">
        <title>The Global Catalogue of Microorganisms (GCM) 10K type strain sequencing project: providing services to taxonomists for standard genome sequencing and annotation.</title>
        <authorList>
            <consortium name="The Broad Institute Genomics Platform"/>
            <consortium name="The Broad Institute Genome Sequencing Center for Infectious Disease"/>
            <person name="Wu L."/>
            <person name="Ma J."/>
        </authorList>
    </citation>
    <scope>NUCLEOTIDE SEQUENCE [LARGE SCALE GENOMIC DNA]</scope>
    <source>
        <strain evidence="2">JCM 31202</strain>
    </source>
</reference>
<protein>
    <submittedName>
        <fullName evidence="1">DUF6932 family protein</fullName>
    </submittedName>
</protein>
<dbReference type="Proteomes" id="UP001596972">
    <property type="component" value="Unassembled WGS sequence"/>
</dbReference>
<evidence type="ECO:0000313" key="2">
    <source>
        <dbReference type="Proteomes" id="UP001596972"/>
    </source>
</evidence>
<name>A0ABW3EST6_9ACTN</name>
<evidence type="ECO:0000313" key="1">
    <source>
        <dbReference type="EMBL" id="MFD0902507.1"/>
    </source>
</evidence>
<accession>A0ABW3EST6</accession>